<evidence type="ECO:0000256" key="11">
    <source>
        <dbReference type="ARBA" id="ARBA00023522"/>
    </source>
</evidence>
<comment type="caution">
    <text evidence="16">The sequence shown here is derived from an EMBL/GenBank/DDBJ whole genome shotgun (WGS) entry which is preliminary data.</text>
</comment>
<evidence type="ECO:0000256" key="3">
    <source>
        <dbReference type="ARBA" id="ARBA00022448"/>
    </source>
</evidence>
<dbReference type="InterPro" id="IPR036259">
    <property type="entry name" value="MFS_trans_sf"/>
</dbReference>
<dbReference type="RefSeq" id="XP_024714179.1">
    <property type="nucleotide sequence ID" value="XM_024857680.1"/>
</dbReference>
<dbReference type="AlphaFoldDB" id="A0A2P7YSP3"/>
<evidence type="ECO:0000256" key="2">
    <source>
        <dbReference type="ARBA" id="ARBA00005982"/>
    </source>
</evidence>
<accession>A0A2P7YSP3</accession>
<gene>
    <name evidence="16" type="ORF">C7M61_002302</name>
</gene>
<keyword evidence="3 13" id="KW-0813">Transport</keyword>
<sequence length="576" mass="65172">MAEKEITIVDEKTTPKEELSSQKEDLRSFPSTSDGDEPTEDEMKSLRRVSLNIPLSCWLVALVELAERFSYYGLLTPFQNYMQNLPDDTPHGRLGLDQHGATALSYFWQFWCYVTPIFGAWVADTYFGKYLTICIFSVVYIVGIFILFITSLPSIPKEGATAGFVIAVIIIGIGTGGVKSNVSPLIADQVPKFRPHTKTLKSGEKVIVDSNITVQNVFMLFYLMINIGSLSIIATSALEKEVDFWAAFLLPLCFFAVVLLALFFGKNAYVKVPVGDKVIARTFKCAFVALTKLNFDAARPSVHPEKNFPWDDLFVSEVQRAFYACKVFFFYPVYWLTYGQMSNNFVSMAGDMDTHKLPNDVLQAINPITIIIFIPICERFVYPFIRRFTPFRAITKIFWGFMFGTASMVYAAVLQHYIYQAGPCYDDPMGCAPEYKNVPNNIHIALQTPAYFLMGMSEIFASITGLEYAYTKAPVLMKSFIMSIFLVQNAFGSALGIALSPVSRNPKMVWNYTGLAVACFISGIVFWFLFKHYNQREDEWNNLEYEHEERAKEASEGKVEPIEPVASLTVSYRDLR</sequence>
<feature type="transmembrane region" description="Helical" evidence="15">
    <location>
        <begin position="480"/>
        <end position="503"/>
    </location>
</feature>
<evidence type="ECO:0000256" key="5">
    <source>
        <dbReference type="ARBA" id="ARBA00022692"/>
    </source>
</evidence>
<evidence type="ECO:0000256" key="8">
    <source>
        <dbReference type="ARBA" id="ARBA00022989"/>
    </source>
</evidence>
<feature type="transmembrane region" description="Helical" evidence="15">
    <location>
        <begin position="509"/>
        <end position="530"/>
    </location>
</feature>
<feature type="transmembrane region" description="Helical" evidence="15">
    <location>
        <begin position="106"/>
        <end position="123"/>
    </location>
</feature>
<dbReference type="OrthoDB" id="8904098at2759"/>
<keyword evidence="4" id="KW-1003">Cell membrane</keyword>
<keyword evidence="5 13" id="KW-0812">Transmembrane</keyword>
<dbReference type="Gene3D" id="1.20.1250.20">
    <property type="entry name" value="MFS general substrate transporter like domains"/>
    <property type="match status" value="1"/>
</dbReference>
<feature type="transmembrane region" description="Helical" evidence="15">
    <location>
        <begin position="397"/>
        <end position="419"/>
    </location>
</feature>
<reference evidence="16 17" key="1">
    <citation type="submission" date="2018-03" db="EMBL/GenBank/DDBJ databases">
        <title>Candida pseudohaemulonii genome assembly and annotation.</title>
        <authorList>
            <person name="Munoz J.F."/>
            <person name="Gade L.G."/>
            <person name="Chow N.A."/>
            <person name="Litvintseva A.P."/>
            <person name="Loparev V.N."/>
            <person name="Cuomo C.A."/>
        </authorList>
    </citation>
    <scope>NUCLEOTIDE SEQUENCE [LARGE SCALE GENOMIC DNA]</scope>
    <source>
        <strain evidence="16 17">B12108</strain>
    </source>
</reference>
<feature type="transmembrane region" description="Helical" evidence="15">
    <location>
        <begin position="159"/>
        <end position="178"/>
    </location>
</feature>
<feature type="transmembrane region" description="Helical" evidence="15">
    <location>
        <begin position="217"/>
        <end position="238"/>
    </location>
</feature>
<dbReference type="GO" id="GO:0071916">
    <property type="term" value="F:dipeptide transmembrane transporter activity"/>
    <property type="evidence" value="ECO:0007669"/>
    <property type="project" value="UniProtKB-ARBA"/>
</dbReference>
<protein>
    <recommendedName>
        <fullName evidence="18">Peptide transporter PTR2</fullName>
    </recommendedName>
</protein>
<dbReference type="InterPro" id="IPR018456">
    <property type="entry name" value="PTR2_symporter_CS"/>
</dbReference>
<dbReference type="PANTHER" id="PTHR11654">
    <property type="entry name" value="OLIGOPEPTIDE TRANSPORTER-RELATED"/>
    <property type="match status" value="1"/>
</dbReference>
<feature type="compositionally biased region" description="Basic and acidic residues" evidence="14">
    <location>
        <begin position="1"/>
        <end position="27"/>
    </location>
</feature>
<dbReference type="GO" id="GO:0015031">
    <property type="term" value="P:protein transport"/>
    <property type="evidence" value="ECO:0007669"/>
    <property type="project" value="UniProtKB-KW"/>
</dbReference>
<feature type="transmembrane region" description="Helical" evidence="15">
    <location>
        <begin position="53"/>
        <end position="74"/>
    </location>
</feature>
<comment type="similarity">
    <text evidence="2 13">Belongs to the major facilitator superfamily. Proton-dependent oligopeptide transporter (POT/PTR) (TC 2.A.17) family.</text>
</comment>
<proteinExistence type="inferred from homology"/>
<evidence type="ECO:0000256" key="9">
    <source>
        <dbReference type="ARBA" id="ARBA00023136"/>
    </source>
</evidence>
<keyword evidence="8 15" id="KW-1133">Transmembrane helix</keyword>
<comment type="catalytic activity">
    <reaction evidence="11">
        <text>a dipeptide(out) + H(+)(out) = a dipeptide(in) + H(+)(in)</text>
        <dbReference type="Rhea" id="RHEA:64392"/>
        <dbReference type="ChEBI" id="CHEBI:15378"/>
        <dbReference type="ChEBI" id="CHEBI:90799"/>
    </reaction>
    <physiologicalReaction direction="left-to-right" evidence="11">
        <dbReference type="Rhea" id="RHEA:64393"/>
    </physiologicalReaction>
</comment>
<evidence type="ECO:0008006" key="18">
    <source>
        <dbReference type="Google" id="ProtNLM"/>
    </source>
</evidence>
<dbReference type="Proteomes" id="UP000241107">
    <property type="component" value="Unassembled WGS sequence"/>
</dbReference>
<evidence type="ECO:0000256" key="6">
    <source>
        <dbReference type="ARBA" id="ARBA00022856"/>
    </source>
</evidence>
<evidence type="ECO:0000256" key="1">
    <source>
        <dbReference type="ARBA" id="ARBA00004651"/>
    </source>
</evidence>
<feature type="transmembrane region" description="Helical" evidence="15">
    <location>
        <begin position="244"/>
        <end position="264"/>
    </location>
</feature>
<evidence type="ECO:0000313" key="16">
    <source>
        <dbReference type="EMBL" id="PSK38993.1"/>
    </source>
</evidence>
<keyword evidence="17" id="KW-1185">Reference proteome</keyword>
<dbReference type="GO" id="GO:0005886">
    <property type="term" value="C:plasma membrane"/>
    <property type="evidence" value="ECO:0007669"/>
    <property type="project" value="UniProtKB-SubCell"/>
</dbReference>
<feature type="transmembrane region" description="Helical" evidence="15">
    <location>
        <begin position="321"/>
        <end position="341"/>
    </location>
</feature>
<evidence type="ECO:0000256" key="15">
    <source>
        <dbReference type="SAM" id="Phobius"/>
    </source>
</evidence>
<dbReference type="PROSITE" id="PS01023">
    <property type="entry name" value="PTR2_2"/>
    <property type="match status" value="1"/>
</dbReference>
<name>A0A2P7YSP3_9ASCO</name>
<evidence type="ECO:0000256" key="7">
    <source>
        <dbReference type="ARBA" id="ARBA00022927"/>
    </source>
</evidence>
<feature type="transmembrane region" description="Helical" evidence="15">
    <location>
        <begin position="361"/>
        <end position="385"/>
    </location>
</feature>
<dbReference type="InterPro" id="IPR000109">
    <property type="entry name" value="POT_fam"/>
</dbReference>
<dbReference type="FunFam" id="1.20.1250.20:FF:000085">
    <property type="entry name" value="MFS peptide transporter Ptr2"/>
    <property type="match status" value="1"/>
</dbReference>
<comment type="subcellular location">
    <subcellularLocation>
        <location evidence="1">Cell membrane</location>
        <topology evidence="1">Multi-pass membrane protein</topology>
    </subcellularLocation>
    <subcellularLocation>
        <location evidence="13">Membrane</location>
        <topology evidence="13">Multi-pass membrane protein</topology>
    </subcellularLocation>
</comment>
<evidence type="ECO:0000256" key="12">
    <source>
        <dbReference type="ARBA" id="ARBA00036857"/>
    </source>
</evidence>
<feature type="transmembrane region" description="Helical" evidence="15">
    <location>
        <begin position="450"/>
        <end position="468"/>
    </location>
</feature>
<evidence type="ECO:0000313" key="17">
    <source>
        <dbReference type="Proteomes" id="UP000241107"/>
    </source>
</evidence>
<dbReference type="SUPFAM" id="SSF103473">
    <property type="entry name" value="MFS general substrate transporter"/>
    <property type="match status" value="1"/>
</dbReference>
<dbReference type="VEuPathDB" id="FungiDB:C7M61_002302"/>
<dbReference type="EMBL" id="PYFQ01000004">
    <property type="protein sequence ID" value="PSK38993.1"/>
    <property type="molecule type" value="Genomic_DNA"/>
</dbReference>
<keyword evidence="9 15" id="KW-0472">Membrane</keyword>
<organism evidence="16 17">
    <name type="scientific">Candidozyma pseudohaemuli</name>
    <dbReference type="NCBI Taxonomy" id="418784"/>
    <lineage>
        <taxon>Eukaryota</taxon>
        <taxon>Fungi</taxon>
        <taxon>Dikarya</taxon>
        <taxon>Ascomycota</taxon>
        <taxon>Saccharomycotina</taxon>
        <taxon>Pichiomycetes</taxon>
        <taxon>Metschnikowiaceae</taxon>
        <taxon>Candidozyma</taxon>
    </lineage>
</organism>
<feature type="transmembrane region" description="Helical" evidence="15">
    <location>
        <begin position="130"/>
        <end position="153"/>
    </location>
</feature>
<keyword evidence="6" id="KW-0571">Peptide transport</keyword>
<dbReference type="PROSITE" id="PS01022">
    <property type="entry name" value="PTR2_1"/>
    <property type="match status" value="1"/>
</dbReference>
<comment type="catalytic activity">
    <reaction evidence="12">
        <text>an L-amino acid tripeptide(out) + H(+)(out) = an L-amino acid tripeptide(in) + H(+)(in)</text>
        <dbReference type="Rhea" id="RHEA:64400"/>
        <dbReference type="ChEBI" id="CHEBI:15378"/>
        <dbReference type="ChEBI" id="CHEBI:155837"/>
    </reaction>
    <physiologicalReaction direction="left-to-right" evidence="12">
        <dbReference type="Rhea" id="RHEA:64401"/>
    </physiologicalReaction>
</comment>
<dbReference type="GeneID" id="36565691"/>
<dbReference type="Pfam" id="PF00854">
    <property type="entry name" value="PTR2"/>
    <property type="match status" value="1"/>
</dbReference>
<keyword evidence="10" id="KW-0325">Glycoprotein</keyword>
<evidence type="ECO:0000256" key="13">
    <source>
        <dbReference type="RuleBase" id="RU003755"/>
    </source>
</evidence>
<keyword evidence="7" id="KW-0653">Protein transport</keyword>
<evidence type="ECO:0000256" key="10">
    <source>
        <dbReference type="ARBA" id="ARBA00023180"/>
    </source>
</evidence>
<feature type="region of interest" description="Disordered" evidence="14">
    <location>
        <begin position="1"/>
        <end position="41"/>
    </location>
</feature>
<evidence type="ECO:0000256" key="14">
    <source>
        <dbReference type="SAM" id="MobiDB-lite"/>
    </source>
</evidence>
<evidence type="ECO:0000256" key="4">
    <source>
        <dbReference type="ARBA" id="ARBA00022475"/>
    </source>
</evidence>